<proteinExistence type="predicted"/>
<dbReference type="Pfam" id="PF03572">
    <property type="entry name" value="Peptidase_S41"/>
    <property type="match status" value="1"/>
</dbReference>
<dbReference type="SMART" id="SM00228">
    <property type="entry name" value="PDZ"/>
    <property type="match status" value="1"/>
</dbReference>
<dbReference type="InterPro" id="IPR041489">
    <property type="entry name" value="PDZ_6"/>
</dbReference>
<evidence type="ECO:0000256" key="1">
    <source>
        <dbReference type="SAM" id="SignalP"/>
    </source>
</evidence>
<dbReference type="PANTHER" id="PTHR32060:SF30">
    <property type="entry name" value="CARBOXY-TERMINAL PROCESSING PROTEASE CTPA"/>
    <property type="match status" value="1"/>
</dbReference>
<evidence type="ECO:0000313" key="3">
    <source>
        <dbReference type="EMBL" id="SEL76208.1"/>
    </source>
</evidence>
<dbReference type="EMBL" id="FNZR01000009">
    <property type="protein sequence ID" value="SEL76208.1"/>
    <property type="molecule type" value="Genomic_DNA"/>
</dbReference>
<dbReference type="InterPro" id="IPR036034">
    <property type="entry name" value="PDZ_sf"/>
</dbReference>
<dbReference type="SUPFAM" id="SSF52096">
    <property type="entry name" value="ClpP/crotonase"/>
    <property type="match status" value="1"/>
</dbReference>
<feature type="signal peptide" evidence="1">
    <location>
        <begin position="1"/>
        <end position="27"/>
    </location>
</feature>
<dbReference type="Pfam" id="PF17820">
    <property type="entry name" value="PDZ_6"/>
    <property type="match status" value="1"/>
</dbReference>
<dbReference type="InterPro" id="IPR005151">
    <property type="entry name" value="Tail-specific_protease"/>
</dbReference>
<keyword evidence="1" id="KW-0732">Signal</keyword>
<keyword evidence="4" id="KW-1185">Reference proteome</keyword>
<dbReference type="STRING" id="332977.SAMN05421740_109208"/>
<dbReference type="GO" id="GO:0007165">
    <property type="term" value="P:signal transduction"/>
    <property type="evidence" value="ECO:0007669"/>
    <property type="project" value="TreeGrafter"/>
</dbReference>
<dbReference type="Pfam" id="PF18294">
    <property type="entry name" value="Pept_S41_N"/>
    <property type="match status" value="1"/>
</dbReference>
<gene>
    <name evidence="3" type="ORF">SAMN05421740_109208</name>
</gene>
<dbReference type="GO" id="GO:0008236">
    <property type="term" value="F:serine-type peptidase activity"/>
    <property type="evidence" value="ECO:0007669"/>
    <property type="project" value="InterPro"/>
</dbReference>
<evidence type="ECO:0000313" key="4">
    <source>
        <dbReference type="Proteomes" id="UP000198916"/>
    </source>
</evidence>
<dbReference type="PANTHER" id="PTHR32060">
    <property type="entry name" value="TAIL-SPECIFIC PROTEASE"/>
    <property type="match status" value="1"/>
</dbReference>
<keyword evidence="3" id="KW-0378">Hydrolase</keyword>
<dbReference type="AlphaFoldDB" id="A0A1H7SUV4"/>
<dbReference type="Gene3D" id="2.30.42.10">
    <property type="match status" value="1"/>
</dbReference>
<reference evidence="4" key="1">
    <citation type="submission" date="2016-10" db="EMBL/GenBank/DDBJ databases">
        <authorList>
            <person name="Varghese N."/>
            <person name="Submissions S."/>
        </authorList>
    </citation>
    <scope>NUCLEOTIDE SEQUENCE [LARGE SCALE GENOMIC DNA]</scope>
    <source>
        <strain evidence="4">Jip14</strain>
    </source>
</reference>
<sequence>MYTTFFSRLRNIRPAALLFLFFVLAVACKRDPEQGEIQLSENELTNSWVISNMRDIYYWNTSIPQDRNLDFNLDPREFFNKILHPDDRFSVIALADELQKELAGVTTTVGLGIGLIQLNTTNDVIISVRYALEGSPADEAGIKRGDIITRINGEALTTDNYTDVLSAYYGASPFTVQLAHIDENGVITDDQELELTPVEGFQEQAIHMDSVIITPTGKKVGYLFYNRFLNNQSNELLEAFYKFKTENVTDLVLDLRYNGGGGIWITSVLAGLIQANFNKDEVFIQYRYNSTYGTANETYYSLLGGTSENPVEVGSADALVESITSLNLNLSRVYIIATNYSASASELIINNLRPFMSDANVVHIGRTTVGKNEGSVTIVDEQIPRQTEWGILPIIVKLADKNGFGDYPNGLDPQYEVNETNYLPWAPIGSLDDPLLARAMSIIDPSIQPLALKSMGLKQQTAKKLNAIELPGFEDKLNKPIPVDIGKPEGGLTLNR</sequence>
<dbReference type="SUPFAM" id="SSF50156">
    <property type="entry name" value="PDZ domain-like"/>
    <property type="match status" value="1"/>
</dbReference>
<protein>
    <submittedName>
        <fullName evidence="3">C-terminal processing protease CtpA/Prc, contains a PDZ domain</fullName>
    </submittedName>
</protein>
<dbReference type="InterPro" id="IPR029045">
    <property type="entry name" value="ClpP/crotonase-like_dom_sf"/>
</dbReference>
<feature type="domain" description="PDZ" evidence="2">
    <location>
        <begin position="95"/>
        <end position="165"/>
    </location>
</feature>
<dbReference type="InterPro" id="IPR041613">
    <property type="entry name" value="Pept_S41_N"/>
</dbReference>
<dbReference type="GO" id="GO:0004175">
    <property type="term" value="F:endopeptidase activity"/>
    <property type="evidence" value="ECO:0007669"/>
    <property type="project" value="TreeGrafter"/>
</dbReference>
<dbReference type="Gene3D" id="3.90.226.10">
    <property type="entry name" value="2-enoyl-CoA Hydratase, Chain A, domain 1"/>
    <property type="match status" value="1"/>
</dbReference>
<dbReference type="GO" id="GO:0006508">
    <property type="term" value="P:proteolysis"/>
    <property type="evidence" value="ECO:0007669"/>
    <property type="project" value="UniProtKB-KW"/>
</dbReference>
<dbReference type="GO" id="GO:0030288">
    <property type="term" value="C:outer membrane-bounded periplasmic space"/>
    <property type="evidence" value="ECO:0007669"/>
    <property type="project" value="TreeGrafter"/>
</dbReference>
<evidence type="ECO:0000259" key="2">
    <source>
        <dbReference type="PROSITE" id="PS50106"/>
    </source>
</evidence>
<keyword evidence="3" id="KW-0645">Protease</keyword>
<accession>A0A1H7SUV4</accession>
<dbReference type="Proteomes" id="UP000198916">
    <property type="component" value="Unassembled WGS sequence"/>
</dbReference>
<dbReference type="OrthoDB" id="7168509at2"/>
<organism evidence="3 4">
    <name type="scientific">Parapedobacter koreensis</name>
    <dbReference type="NCBI Taxonomy" id="332977"/>
    <lineage>
        <taxon>Bacteria</taxon>
        <taxon>Pseudomonadati</taxon>
        <taxon>Bacteroidota</taxon>
        <taxon>Sphingobacteriia</taxon>
        <taxon>Sphingobacteriales</taxon>
        <taxon>Sphingobacteriaceae</taxon>
        <taxon>Parapedobacter</taxon>
    </lineage>
</organism>
<dbReference type="Gene3D" id="3.30.750.170">
    <property type="match status" value="1"/>
</dbReference>
<dbReference type="InterPro" id="IPR001478">
    <property type="entry name" value="PDZ"/>
</dbReference>
<dbReference type="RefSeq" id="WP_090608114.1">
    <property type="nucleotide sequence ID" value="NZ_FNZR01000009.1"/>
</dbReference>
<dbReference type="CDD" id="cd07561">
    <property type="entry name" value="Peptidase_S41_CPP_like"/>
    <property type="match status" value="1"/>
</dbReference>
<dbReference type="PROSITE" id="PS50106">
    <property type="entry name" value="PDZ"/>
    <property type="match status" value="1"/>
</dbReference>
<name>A0A1H7SUV4_9SPHI</name>
<feature type="chain" id="PRO_5011697455" evidence="1">
    <location>
        <begin position="28"/>
        <end position="496"/>
    </location>
</feature>